<protein>
    <submittedName>
        <fullName evidence="1">Uncharacterized protein</fullName>
    </submittedName>
</protein>
<evidence type="ECO:0000313" key="2">
    <source>
        <dbReference type="Proteomes" id="UP000324222"/>
    </source>
</evidence>
<gene>
    <name evidence="1" type="ORF">E2C01_058386</name>
</gene>
<organism evidence="1 2">
    <name type="scientific">Portunus trituberculatus</name>
    <name type="common">Swimming crab</name>
    <name type="synonym">Neptunus trituberculatus</name>
    <dbReference type="NCBI Taxonomy" id="210409"/>
    <lineage>
        <taxon>Eukaryota</taxon>
        <taxon>Metazoa</taxon>
        <taxon>Ecdysozoa</taxon>
        <taxon>Arthropoda</taxon>
        <taxon>Crustacea</taxon>
        <taxon>Multicrustacea</taxon>
        <taxon>Malacostraca</taxon>
        <taxon>Eumalacostraca</taxon>
        <taxon>Eucarida</taxon>
        <taxon>Decapoda</taxon>
        <taxon>Pleocyemata</taxon>
        <taxon>Brachyura</taxon>
        <taxon>Eubrachyura</taxon>
        <taxon>Portunoidea</taxon>
        <taxon>Portunidae</taxon>
        <taxon>Portuninae</taxon>
        <taxon>Portunus</taxon>
    </lineage>
</organism>
<dbReference type="AlphaFoldDB" id="A0A5B7H5Z3"/>
<accession>A0A5B7H5Z3</accession>
<name>A0A5B7H5Z3_PORTR</name>
<dbReference type="Proteomes" id="UP000324222">
    <property type="component" value="Unassembled WGS sequence"/>
</dbReference>
<evidence type="ECO:0000313" key="1">
    <source>
        <dbReference type="EMBL" id="MPC64274.1"/>
    </source>
</evidence>
<dbReference type="EMBL" id="VSRR010021869">
    <property type="protein sequence ID" value="MPC64274.1"/>
    <property type="molecule type" value="Genomic_DNA"/>
</dbReference>
<proteinExistence type="predicted"/>
<reference evidence="1 2" key="1">
    <citation type="submission" date="2019-05" db="EMBL/GenBank/DDBJ databases">
        <title>Another draft genome of Portunus trituberculatus and its Hox gene families provides insights of decapod evolution.</title>
        <authorList>
            <person name="Jeong J.-H."/>
            <person name="Song I."/>
            <person name="Kim S."/>
            <person name="Choi T."/>
            <person name="Kim D."/>
            <person name="Ryu S."/>
            <person name="Kim W."/>
        </authorList>
    </citation>
    <scope>NUCLEOTIDE SEQUENCE [LARGE SCALE GENOMIC DNA]</scope>
    <source>
        <tissue evidence="1">Muscle</tissue>
    </source>
</reference>
<comment type="caution">
    <text evidence="1">The sequence shown here is derived from an EMBL/GenBank/DDBJ whole genome shotgun (WGS) entry which is preliminary data.</text>
</comment>
<sequence length="55" mass="6042">MFLARCQKSRGGGGFRKILTYSINEGVFGKLKNSLGMILDRISPPLCAQHTEMGL</sequence>
<keyword evidence="2" id="KW-1185">Reference proteome</keyword>